<dbReference type="EMBL" id="LR796653">
    <property type="protein sequence ID" value="CAB4157449.1"/>
    <property type="molecule type" value="Genomic_DNA"/>
</dbReference>
<gene>
    <name evidence="1" type="ORF">UFOVP683_24</name>
</gene>
<protein>
    <submittedName>
        <fullName evidence="1">Uncharacterized protein</fullName>
    </submittedName>
</protein>
<sequence length="157" mass="17829">MDEKEKLKSELHREGLSKKAREAALQKLAGISDLSSLDYDYQGAMNAGMVPNKRGHWDNKFKKMSHITAGDDSVYSNPITQGGQWSKLSAPLPSGEEWQFEPSMYQQLRIPEEQYRNYFNQNESGVGGAVLNYPEEKRLPVIRNGIIQNIIKKGEKK</sequence>
<reference evidence="1" key="1">
    <citation type="submission" date="2020-04" db="EMBL/GenBank/DDBJ databases">
        <authorList>
            <person name="Chiriac C."/>
            <person name="Salcher M."/>
            <person name="Ghai R."/>
            <person name="Kavagutti S V."/>
        </authorList>
    </citation>
    <scope>NUCLEOTIDE SEQUENCE</scope>
</reference>
<accession>A0A6J5NE76</accession>
<evidence type="ECO:0000313" key="1">
    <source>
        <dbReference type="EMBL" id="CAB4157449.1"/>
    </source>
</evidence>
<proteinExistence type="predicted"/>
<name>A0A6J5NE76_9CAUD</name>
<organism evidence="1">
    <name type="scientific">uncultured Caudovirales phage</name>
    <dbReference type="NCBI Taxonomy" id="2100421"/>
    <lineage>
        <taxon>Viruses</taxon>
        <taxon>Duplodnaviria</taxon>
        <taxon>Heunggongvirae</taxon>
        <taxon>Uroviricota</taxon>
        <taxon>Caudoviricetes</taxon>
        <taxon>Peduoviridae</taxon>
        <taxon>Maltschvirus</taxon>
        <taxon>Maltschvirus maltsch</taxon>
    </lineage>
</organism>